<evidence type="ECO:0000256" key="5">
    <source>
        <dbReference type="ARBA" id="ARBA00023101"/>
    </source>
</evidence>
<comment type="caution">
    <text evidence="10">The sequence shown here is derived from an EMBL/GenBank/DDBJ whole genome shotgun (WGS) entry which is preliminary data.</text>
</comment>
<comment type="catalytic activity">
    <reaction evidence="6">
        <text>2 L-dopa + O2 = 2 L-dopaquinone + 2 H2O</text>
        <dbReference type="Rhea" id="RHEA:34287"/>
        <dbReference type="ChEBI" id="CHEBI:15377"/>
        <dbReference type="ChEBI" id="CHEBI:15379"/>
        <dbReference type="ChEBI" id="CHEBI:57504"/>
        <dbReference type="ChEBI" id="CHEBI:57924"/>
        <dbReference type="EC" id="1.14.18.1"/>
    </reaction>
</comment>
<feature type="domain" description="Tyrosinase copper-binding" evidence="9">
    <location>
        <begin position="80"/>
        <end position="310"/>
    </location>
</feature>
<reference evidence="10" key="1">
    <citation type="submission" date="2022-07" db="EMBL/GenBank/DDBJ databases">
        <title>Genome Sequence of Xylaria arbuscula.</title>
        <authorList>
            <person name="Buettner E."/>
        </authorList>
    </citation>
    <scope>NUCLEOTIDE SEQUENCE</scope>
    <source>
        <strain evidence="10">VT107</strain>
    </source>
</reference>
<evidence type="ECO:0000256" key="2">
    <source>
        <dbReference type="ARBA" id="ARBA00011906"/>
    </source>
</evidence>
<dbReference type="InterPro" id="IPR008922">
    <property type="entry name" value="Di-copper_centre_dom_sf"/>
</dbReference>
<dbReference type="Proteomes" id="UP001148614">
    <property type="component" value="Unassembled WGS sequence"/>
</dbReference>
<dbReference type="GO" id="GO:0004503">
    <property type="term" value="F:tyrosinase activity"/>
    <property type="evidence" value="ECO:0007669"/>
    <property type="project" value="UniProtKB-EC"/>
</dbReference>
<protein>
    <recommendedName>
        <fullName evidence="2">tyrosinase</fullName>
        <ecNumber evidence="2">1.14.18.1</ecNumber>
    </recommendedName>
</protein>
<dbReference type="AlphaFoldDB" id="A0A9W8TQB9"/>
<gene>
    <name evidence="10" type="ORF">NPX13_g3208</name>
</gene>
<evidence type="ECO:0000259" key="9">
    <source>
        <dbReference type="Pfam" id="PF00264"/>
    </source>
</evidence>
<feature type="signal peptide" evidence="8">
    <location>
        <begin position="1"/>
        <end position="23"/>
    </location>
</feature>
<keyword evidence="8" id="KW-0732">Signal</keyword>
<organism evidence="10 11">
    <name type="scientific">Xylaria arbuscula</name>
    <dbReference type="NCBI Taxonomy" id="114810"/>
    <lineage>
        <taxon>Eukaryota</taxon>
        <taxon>Fungi</taxon>
        <taxon>Dikarya</taxon>
        <taxon>Ascomycota</taxon>
        <taxon>Pezizomycotina</taxon>
        <taxon>Sordariomycetes</taxon>
        <taxon>Xylariomycetidae</taxon>
        <taxon>Xylariales</taxon>
        <taxon>Xylariaceae</taxon>
        <taxon>Xylaria</taxon>
    </lineage>
</organism>
<proteinExistence type="inferred from homology"/>
<sequence length="536" mass="59497">MFHEARKHALCLAIIVQISHVNAETEPVPVVGITTGIDQTTGKVPPRMNINTLEQDGGPKWDLLIRGLDVLQNKPEDDERSHFAVAGIHGMPYISYNGVGPVSGGSGGGYCPHQSPQLISWHRAYLVLYEQLLSTEVQRLALEYTGDEASAYRAASEELRLPFWDWASDSSLPPSTTRENITVNGPDGKIELHNPLYNYRWQTYPMNETQFPGQGATGPTTTRNIDKDLQNTNGLLRDSVASIEIWSCILRRDRRMMASMAGSGSSFEAPHNVIHNLVGGSFVSLDLTAFDSLFLLHHCNLDRLAAMWTASHSDDAIQTQPFSSQGLYSTAKGENITADSPLKPFYQADGKTFHTGRTVATTETFGYTYPDIPGPDQGRTKDVITQINQLYGGFSAAKRSTEVPTARREWFVDIQVDRADLPLPCSIEVYLRDQLAGRTLLLNMPKTGLAHDELSLSRVTNRLDTNHSTTKFVERTLKNDLHVQVLKQQDHAGDSFRGDYYYARRERARVLVVDAHGVTFRAENARYGRTTGGTGS</sequence>
<evidence type="ECO:0000256" key="1">
    <source>
        <dbReference type="ARBA" id="ARBA00009928"/>
    </source>
</evidence>
<evidence type="ECO:0000256" key="6">
    <source>
        <dbReference type="ARBA" id="ARBA00048233"/>
    </source>
</evidence>
<dbReference type="EMBL" id="JANPWZ010000384">
    <property type="protein sequence ID" value="KAJ3577361.1"/>
    <property type="molecule type" value="Genomic_DNA"/>
</dbReference>
<evidence type="ECO:0000256" key="7">
    <source>
        <dbReference type="ARBA" id="ARBA00048881"/>
    </source>
</evidence>
<dbReference type="GO" id="GO:0042438">
    <property type="term" value="P:melanin biosynthetic process"/>
    <property type="evidence" value="ECO:0007669"/>
    <property type="project" value="UniProtKB-KW"/>
</dbReference>
<evidence type="ECO:0000256" key="4">
    <source>
        <dbReference type="ARBA" id="ARBA00023008"/>
    </source>
</evidence>
<dbReference type="PANTHER" id="PTHR11474:SF76">
    <property type="entry name" value="SHKT DOMAIN-CONTAINING PROTEIN"/>
    <property type="match status" value="1"/>
</dbReference>
<dbReference type="SUPFAM" id="SSF48056">
    <property type="entry name" value="Di-copper centre-containing domain"/>
    <property type="match status" value="1"/>
</dbReference>
<dbReference type="VEuPathDB" id="FungiDB:F4678DRAFT_484371"/>
<keyword evidence="5" id="KW-0470">Melanin biosynthesis</keyword>
<dbReference type="Pfam" id="PF00264">
    <property type="entry name" value="Tyrosinase"/>
    <property type="match status" value="1"/>
</dbReference>
<dbReference type="InterPro" id="IPR050316">
    <property type="entry name" value="Tyrosinase/Hemocyanin"/>
</dbReference>
<comment type="similarity">
    <text evidence="1">Belongs to the tyrosinase family.</text>
</comment>
<dbReference type="InterPro" id="IPR002227">
    <property type="entry name" value="Tyrosinase_Cu-bd"/>
</dbReference>
<feature type="chain" id="PRO_5040888024" description="tyrosinase" evidence="8">
    <location>
        <begin position="24"/>
        <end position="536"/>
    </location>
</feature>
<evidence type="ECO:0000256" key="8">
    <source>
        <dbReference type="SAM" id="SignalP"/>
    </source>
</evidence>
<comment type="catalytic activity">
    <reaction evidence="7">
        <text>L-tyrosine + O2 = L-dopaquinone + H2O</text>
        <dbReference type="Rhea" id="RHEA:18117"/>
        <dbReference type="ChEBI" id="CHEBI:15377"/>
        <dbReference type="ChEBI" id="CHEBI:15379"/>
        <dbReference type="ChEBI" id="CHEBI:57924"/>
        <dbReference type="ChEBI" id="CHEBI:58315"/>
        <dbReference type="EC" id="1.14.18.1"/>
    </reaction>
</comment>
<dbReference type="PANTHER" id="PTHR11474">
    <property type="entry name" value="TYROSINASE FAMILY MEMBER"/>
    <property type="match status" value="1"/>
</dbReference>
<keyword evidence="11" id="KW-1185">Reference proteome</keyword>
<dbReference type="PRINTS" id="PR00092">
    <property type="entry name" value="TYROSINASE"/>
</dbReference>
<evidence type="ECO:0000313" key="10">
    <source>
        <dbReference type="EMBL" id="KAJ3577361.1"/>
    </source>
</evidence>
<dbReference type="Gene3D" id="1.10.1280.10">
    <property type="entry name" value="Di-copper center containing domain from catechol oxidase"/>
    <property type="match status" value="1"/>
</dbReference>
<evidence type="ECO:0000313" key="11">
    <source>
        <dbReference type="Proteomes" id="UP001148614"/>
    </source>
</evidence>
<evidence type="ECO:0000256" key="3">
    <source>
        <dbReference type="ARBA" id="ARBA00022723"/>
    </source>
</evidence>
<dbReference type="GO" id="GO:0046872">
    <property type="term" value="F:metal ion binding"/>
    <property type="evidence" value="ECO:0007669"/>
    <property type="project" value="UniProtKB-KW"/>
</dbReference>
<name>A0A9W8TQB9_9PEZI</name>
<keyword evidence="3" id="KW-0479">Metal-binding</keyword>
<dbReference type="EC" id="1.14.18.1" evidence="2"/>
<accession>A0A9W8TQB9</accession>
<keyword evidence="4" id="KW-0186">Copper</keyword>